<gene>
    <name evidence="1" type="ORF">BDR25DRAFT_356220</name>
</gene>
<proteinExistence type="predicted"/>
<reference evidence="1" key="1">
    <citation type="journal article" date="2020" name="Stud. Mycol.">
        <title>101 Dothideomycetes genomes: a test case for predicting lifestyles and emergence of pathogens.</title>
        <authorList>
            <person name="Haridas S."/>
            <person name="Albert R."/>
            <person name="Binder M."/>
            <person name="Bloem J."/>
            <person name="Labutti K."/>
            <person name="Salamov A."/>
            <person name="Andreopoulos B."/>
            <person name="Baker S."/>
            <person name="Barry K."/>
            <person name="Bills G."/>
            <person name="Bluhm B."/>
            <person name="Cannon C."/>
            <person name="Castanera R."/>
            <person name="Culley D."/>
            <person name="Daum C."/>
            <person name="Ezra D."/>
            <person name="Gonzalez J."/>
            <person name="Henrissat B."/>
            <person name="Kuo A."/>
            <person name="Liang C."/>
            <person name="Lipzen A."/>
            <person name="Lutzoni F."/>
            <person name="Magnuson J."/>
            <person name="Mondo S."/>
            <person name="Nolan M."/>
            <person name="Ohm R."/>
            <person name="Pangilinan J."/>
            <person name="Park H.-J."/>
            <person name="Ramirez L."/>
            <person name="Alfaro M."/>
            <person name="Sun H."/>
            <person name="Tritt A."/>
            <person name="Yoshinaga Y."/>
            <person name="Zwiers L.-H."/>
            <person name="Turgeon B."/>
            <person name="Goodwin S."/>
            <person name="Spatafora J."/>
            <person name="Crous P."/>
            <person name="Grigoriev I."/>
        </authorList>
    </citation>
    <scope>NUCLEOTIDE SEQUENCE</scope>
    <source>
        <strain evidence="1">ATCC 200398</strain>
    </source>
</reference>
<accession>A0ACB6QT99</accession>
<dbReference type="Proteomes" id="UP000799755">
    <property type="component" value="Unassembled WGS sequence"/>
</dbReference>
<evidence type="ECO:0000313" key="2">
    <source>
        <dbReference type="Proteomes" id="UP000799755"/>
    </source>
</evidence>
<organism evidence="1 2">
    <name type="scientific">Lindgomyces ingoldianus</name>
    <dbReference type="NCBI Taxonomy" id="673940"/>
    <lineage>
        <taxon>Eukaryota</taxon>
        <taxon>Fungi</taxon>
        <taxon>Dikarya</taxon>
        <taxon>Ascomycota</taxon>
        <taxon>Pezizomycotina</taxon>
        <taxon>Dothideomycetes</taxon>
        <taxon>Pleosporomycetidae</taxon>
        <taxon>Pleosporales</taxon>
        <taxon>Lindgomycetaceae</taxon>
        <taxon>Lindgomyces</taxon>
    </lineage>
</organism>
<keyword evidence="2" id="KW-1185">Reference proteome</keyword>
<evidence type="ECO:0000313" key="1">
    <source>
        <dbReference type="EMBL" id="KAF2469527.1"/>
    </source>
</evidence>
<comment type="caution">
    <text evidence="1">The sequence shown here is derived from an EMBL/GenBank/DDBJ whole genome shotgun (WGS) entry which is preliminary data.</text>
</comment>
<dbReference type="EMBL" id="MU003511">
    <property type="protein sequence ID" value="KAF2469527.1"/>
    <property type="molecule type" value="Genomic_DNA"/>
</dbReference>
<sequence>MRAYRFAVLCVHVLVLSNPYLTASLIHIPPSALPNAGHSEEDLHLLHEKLLGSHTKSNIVNSVTKLFKSKVLLFSKQLIRFRTCFAVAAMFGLGSVLRVFTASLISSQVLRYSQDFAMYFNVNFVWKTHTKRTRRSFPVLSTSYHNKESHLHQDGSFIPLKTSTVYYEQLDKWFIASFNTTSVQSSTSAYAHSQNSNKRSCDGAYRVTCSAASAPSLAQRVASWQGLEHANYIARINAHCPVARQMREAYGSAWGLRDLGIPMTPIGLVRRISENYRASYGARVEPGSEPIRGPFGWVPGDPRWNENRYNLFCTFFCCITEFPFYAIISLARAVVDEFMPGRHALRIAHALRKISKSGPGLGAAQGLSRPGSCLPCVNQLNSLKTPEFATLQISSEEFVSLTRQKWRIHAVAFSKLRCGKPIGYILVLIPGPL</sequence>
<protein>
    <submittedName>
        <fullName evidence="1">Uncharacterized protein</fullName>
    </submittedName>
</protein>
<name>A0ACB6QT99_9PLEO</name>